<dbReference type="PANTHER" id="PTHR12001:SF69">
    <property type="entry name" value="ALL TRANS-POLYPRENYL-DIPHOSPHATE SYNTHASE PDSS1"/>
    <property type="match status" value="1"/>
</dbReference>
<comment type="cofactor">
    <cofactor evidence="1">
        <name>Mg(2+)</name>
        <dbReference type="ChEBI" id="CHEBI:18420"/>
    </cofactor>
</comment>
<reference evidence="7 8" key="1">
    <citation type="submission" date="2020-12" db="EMBL/GenBank/DDBJ databases">
        <title>Oil enriched cultivation method for isolating marine PHA-producing bacteria.</title>
        <authorList>
            <person name="Zheng W."/>
            <person name="Yu S."/>
            <person name="Huang Y."/>
        </authorList>
    </citation>
    <scope>NUCLEOTIDE SEQUENCE [LARGE SCALE GENOMIC DNA]</scope>
    <source>
        <strain evidence="7 8">SY-2-6</strain>
    </source>
</reference>
<dbReference type="InterPro" id="IPR033965">
    <property type="entry name" value="ComQ"/>
</dbReference>
<evidence type="ECO:0000313" key="8">
    <source>
        <dbReference type="Proteomes" id="UP000663970"/>
    </source>
</evidence>
<comment type="caution">
    <text evidence="7">The sequence shown here is derived from an EMBL/GenBank/DDBJ whole genome shotgun (WGS) entry which is preliminary data.</text>
</comment>
<gene>
    <name evidence="7" type="ORF">JF544_11680</name>
</gene>
<keyword evidence="8" id="KW-1185">Reference proteome</keyword>
<keyword evidence="3 6" id="KW-0808">Transferase</keyword>
<evidence type="ECO:0000256" key="3">
    <source>
        <dbReference type="ARBA" id="ARBA00022679"/>
    </source>
</evidence>
<evidence type="ECO:0000256" key="1">
    <source>
        <dbReference type="ARBA" id="ARBA00001946"/>
    </source>
</evidence>
<evidence type="ECO:0000313" key="7">
    <source>
        <dbReference type="EMBL" id="MBN8235915.1"/>
    </source>
</evidence>
<dbReference type="SFLD" id="SFLDG01211">
    <property type="entry name" value="Competence_Regulatory_Protein"/>
    <property type="match status" value="1"/>
</dbReference>
<dbReference type="Pfam" id="PF00348">
    <property type="entry name" value="polyprenyl_synt"/>
    <property type="match status" value="1"/>
</dbReference>
<organism evidence="7 8">
    <name type="scientific">Halobacillus kuroshimensis</name>
    <dbReference type="NCBI Taxonomy" id="302481"/>
    <lineage>
        <taxon>Bacteria</taxon>
        <taxon>Bacillati</taxon>
        <taxon>Bacillota</taxon>
        <taxon>Bacilli</taxon>
        <taxon>Bacillales</taxon>
        <taxon>Bacillaceae</taxon>
        <taxon>Halobacillus</taxon>
    </lineage>
</organism>
<keyword evidence="5" id="KW-0460">Magnesium</keyword>
<evidence type="ECO:0000256" key="2">
    <source>
        <dbReference type="ARBA" id="ARBA00006706"/>
    </source>
</evidence>
<dbReference type="Gene3D" id="1.10.600.10">
    <property type="entry name" value="Farnesyl Diphosphate Synthase"/>
    <property type="match status" value="1"/>
</dbReference>
<dbReference type="CDD" id="cd00867">
    <property type="entry name" value="Trans_IPPS"/>
    <property type="match status" value="1"/>
</dbReference>
<dbReference type="InterPro" id="IPR008949">
    <property type="entry name" value="Isoprenoid_synthase_dom_sf"/>
</dbReference>
<comment type="similarity">
    <text evidence="2 6">Belongs to the FPP/GGPP synthase family.</text>
</comment>
<dbReference type="SUPFAM" id="SSF48576">
    <property type="entry name" value="Terpenoid synthases"/>
    <property type="match status" value="1"/>
</dbReference>
<dbReference type="EMBL" id="JAEKJY010000003">
    <property type="protein sequence ID" value="MBN8235915.1"/>
    <property type="molecule type" value="Genomic_DNA"/>
</dbReference>
<dbReference type="InterPro" id="IPR000092">
    <property type="entry name" value="Polyprenyl_synt"/>
</dbReference>
<sequence length="312" mass="35682">MGMFPSYSPDHLYSMMVQAVKTHMNEAGLARLAERFISYKKAEGFSFSPLTQLHFHIHSREKQEGVYVLSAAIEFLILALDILDDLQDEDAGDKPWSQVSSASSMNISTGFLMLSMQLMQASPFQKETSSDALQAMHQQVLQAVNGQHADLNESASTEEEFLRMIKRKSGSLMACACMAGAAFCENEDLSGIRLYAESFGIAAQLVNDLQDIVRFDSKNDLINKKWTLPVFLLLQERSEEAGWIRDYYEGRVDRSFITDRKQPLFEWVSRSAVIPYIQVLIRKHQRQASRELDMFQAGQEWKEQMRKRIEDL</sequence>
<protein>
    <submittedName>
        <fullName evidence="7">Polyprenyl synthetase family protein</fullName>
    </submittedName>
</protein>
<dbReference type="PANTHER" id="PTHR12001">
    <property type="entry name" value="GERANYLGERANYL PYROPHOSPHATE SYNTHASE"/>
    <property type="match status" value="1"/>
</dbReference>
<dbReference type="SFLD" id="SFLDS00005">
    <property type="entry name" value="Isoprenoid_Synthase_Type_I"/>
    <property type="match status" value="1"/>
</dbReference>
<dbReference type="RefSeq" id="WP_206934105.1">
    <property type="nucleotide sequence ID" value="NZ_JAEKJY010000003.1"/>
</dbReference>
<name>A0ABS3DX66_9BACI</name>
<proteinExistence type="inferred from homology"/>
<evidence type="ECO:0000256" key="6">
    <source>
        <dbReference type="RuleBase" id="RU004466"/>
    </source>
</evidence>
<evidence type="ECO:0000256" key="5">
    <source>
        <dbReference type="ARBA" id="ARBA00022842"/>
    </source>
</evidence>
<evidence type="ECO:0000256" key="4">
    <source>
        <dbReference type="ARBA" id="ARBA00022723"/>
    </source>
</evidence>
<accession>A0ABS3DX66</accession>
<keyword evidence="4" id="KW-0479">Metal-binding</keyword>
<dbReference type="Proteomes" id="UP000663970">
    <property type="component" value="Unassembled WGS sequence"/>
</dbReference>